<dbReference type="Pfam" id="PF24102">
    <property type="entry name" value="FLAD1_M"/>
    <property type="match status" value="1"/>
</dbReference>
<accession>A0A1E5Q4U8</accession>
<dbReference type="CDD" id="cd00885">
    <property type="entry name" value="cinA"/>
    <property type="match status" value="1"/>
</dbReference>
<dbReference type="InterPro" id="IPR036425">
    <property type="entry name" value="MoaB/Mog-like_dom_sf"/>
</dbReference>
<dbReference type="RefSeq" id="WP_069958974.1">
    <property type="nucleotide sequence ID" value="NZ_MCGG01000055.1"/>
</dbReference>
<dbReference type="InterPro" id="IPR056596">
    <property type="entry name" value="FLAD1_M"/>
</dbReference>
<dbReference type="AlphaFoldDB" id="A0A1E5Q4U8"/>
<comment type="caution">
    <text evidence="2">The sequence shown here is derived from an EMBL/GenBank/DDBJ whole genome shotgun (WGS) entry which is preliminary data.</text>
</comment>
<dbReference type="Proteomes" id="UP000095347">
    <property type="component" value="Unassembled WGS sequence"/>
</dbReference>
<sequence length="264" mass="27808">MNDTSPQAGSTAGPTACVLVIGNEVLSGRTKDANINYLAEELTKLGIPLVECRVIRDVEAEIIEAVNACRAKYTYVFTTGGIGSTHDDITAKSVAAAFGLDFGTHPEAERILLAHYGDKANTARMRMAMTPAGAHLIDNPVSKAPGFRVENVYVMAGVPVIARAMFDGIKGTLKGGRIMVVQTVSTIGISEGMIGEELRVLQDHHASVDIGSYPFLKFGGFGTNLVVRGADKAQVEAACADIRAMIKAAGGTPLDGETEGEELK</sequence>
<organism evidence="2 3">
    <name type="scientific">Magnetovibrio blakemorei</name>
    <dbReference type="NCBI Taxonomy" id="28181"/>
    <lineage>
        <taxon>Bacteria</taxon>
        <taxon>Pseudomonadati</taxon>
        <taxon>Pseudomonadota</taxon>
        <taxon>Alphaproteobacteria</taxon>
        <taxon>Rhodospirillales</taxon>
        <taxon>Magnetovibrionaceae</taxon>
        <taxon>Magnetovibrio</taxon>
    </lineage>
</organism>
<protein>
    <submittedName>
        <fullName evidence="2">Molybdopterin-binding protein</fullName>
    </submittedName>
</protein>
<dbReference type="Gene3D" id="3.30.70.2860">
    <property type="match status" value="1"/>
</dbReference>
<dbReference type="InterPro" id="IPR050101">
    <property type="entry name" value="CinA"/>
</dbReference>
<reference evidence="3" key="1">
    <citation type="submission" date="2016-07" db="EMBL/GenBank/DDBJ databases">
        <authorList>
            <person name="Florea S."/>
            <person name="Webb J.S."/>
            <person name="Jaromczyk J."/>
            <person name="Schardl C.L."/>
        </authorList>
    </citation>
    <scope>NUCLEOTIDE SEQUENCE [LARGE SCALE GENOMIC DNA]</scope>
    <source>
        <strain evidence="3">MV-1</strain>
    </source>
</reference>
<evidence type="ECO:0000259" key="1">
    <source>
        <dbReference type="SMART" id="SM00852"/>
    </source>
</evidence>
<evidence type="ECO:0000313" key="3">
    <source>
        <dbReference type="Proteomes" id="UP000095347"/>
    </source>
</evidence>
<dbReference type="SMART" id="SM00852">
    <property type="entry name" value="MoCF_biosynth"/>
    <property type="match status" value="1"/>
</dbReference>
<gene>
    <name evidence="2" type="ORF">BEN30_15475</name>
</gene>
<dbReference type="PANTHER" id="PTHR13939:SF0">
    <property type="entry name" value="NMN AMIDOHYDROLASE-LIKE PROTEIN YFAY"/>
    <property type="match status" value="1"/>
</dbReference>
<dbReference type="Pfam" id="PF00994">
    <property type="entry name" value="MoCF_biosynth"/>
    <property type="match status" value="1"/>
</dbReference>
<evidence type="ECO:0000313" key="2">
    <source>
        <dbReference type="EMBL" id="OEJ65085.1"/>
    </source>
</evidence>
<dbReference type="InterPro" id="IPR001453">
    <property type="entry name" value="MoaB/Mog_dom"/>
</dbReference>
<dbReference type="EMBL" id="MCGG01000055">
    <property type="protein sequence ID" value="OEJ65085.1"/>
    <property type="molecule type" value="Genomic_DNA"/>
</dbReference>
<feature type="domain" description="MoaB/Mog" evidence="1">
    <location>
        <begin position="17"/>
        <end position="177"/>
    </location>
</feature>
<dbReference type="STRING" id="28181.BEN30_15475"/>
<dbReference type="PANTHER" id="PTHR13939">
    <property type="entry name" value="NICOTINAMIDE-NUCLEOTIDE AMIDOHYDROLASE PNCC"/>
    <property type="match status" value="1"/>
</dbReference>
<dbReference type="Gene3D" id="3.40.980.10">
    <property type="entry name" value="MoaB/Mog-like domain"/>
    <property type="match status" value="1"/>
</dbReference>
<name>A0A1E5Q4U8_9PROT</name>
<dbReference type="SUPFAM" id="SSF53218">
    <property type="entry name" value="Molybdenum cofactor biosynthesis proteins"/>
    <property type="match status" value="1"/>
</dbReference>
<keyword evidence="3" id="KW-1185">Reference proteome</keyword>
<dbReference type="OrthoDB" id="9801454at2"/>
<proteinExistence type="predicted"/>